<dbReference type="EMBL" id="BAAASL010000007">
    <property type="protein sequence ID" value="GAA2714320.1"/>
    <property type="molecule type" value="Genomic_DNA"/>
</dbReference>
<evidence type="ECO:0000313" key="2">
    <source>
        <dbReference type="Proteomes" id="UP001500886"/>
    </source>
</evidence>
<sequence>MIVKCVANKGSEIGPYRRGLFYTPETRFTLSIGRLYDVFAMALINGSLTVLVADDYEKPAWLPLQLFEVEDSSLPADWEFVSHDIGVDSSGPGDLVCEARWGYSEVAHSDAHFYGLEERDPESLRVFDAERSRRA</sequence>
<dbReference type="Proteomes" id="UP001500886">
    <property type="component" value="Unassembled WGS sequence"/>
</dbReference>
<proteinExistence type="predicted"/>
<protein>
    <submittedName>
        <fullName evidence="1">Uncharacterized protein</fullName>
    </submittedName>
</protein>
<gene>
    <name evidence="1" type="ORF">GCM10010315_21350</name>
</gene>
<keyword evidence="2" id="KW-1185">Reference proteome</keyword>
<accession>A0ABN3TP56</accession>
<organism evidence="1 2">
    <name type="scientific">Streptomyces luteosporeus</name>
    <dbReference type="NCBI Taxonomy" id="173856"/>
    <lineage>
        <taxon>Bacteria</taxon>
        <taxon>Bacillati</taxon>
        <taxon>Actinomycetota</taxon>
        <taxon>Actinomycetes</taxon>
        <taxon>Kitasatosporales</taxon>
        <taxon>Streptomycetaceae</taxon>
        <taxon>Streptomyces</taxon>
    </lineage>
</organism>
<reference evidence="1 2" key="1">
    <citation type="journal article" date="2019" name="Int. J. Syst. Evol. Microbiol.">
        <title>The Global Catalogue of Microorganisms (GCM) 10K type strain sequencing project: providing services to taxonomists for standard genome sequencing and annotation.</title>
        <authorList>
            <consortium name="The Broad Institute Genomics Platform"/>
            <consortium name="The Broad Institute Genome Sequencing Center for Infectious Disease"/>
            <person name="Wu L."/>
            <person name="Ma J."/>
        </authorList>
    </citation>
    <scope>NUCLEOTIDE SEQUENCE [LARGE SCALE GENOMIC DNA]</scope>
    <source>
        <strain evidence="1 2">JCM 4542</strain>
    </source>
</reference>
<comment type="caution">
    <text evidence="1">The sequence shown here is derived from an EMBL/GenBank/DDBJ whole genome shotgun (WGS) entry which is preliminary data.</text>
</comment>
<evidence type="ECO:0000313" key="1">
    <source>
        <dbReference type="EMBL" id="GAA2714320.1"/>
    </source>
</evidence>
<name>A0ABN3TP56_9ACTN</name>